<sequence>MSHRLLHYSMALLMQLFISVGLLAVPLFATQLGATTFELGVIGMLGGAAYAFTVVAAGTLSDKLGRKRVIIGGTLFTGLVYILMPMSRAPAHLFLLSALSGCAMAFFWPVLEAWMSEVGSADEVGRGLGGFNVSWSAGGCVGPFIGGVLYTKSSVLAFLFAAAGTVVVACLAYLHKRPAPLPTAHSRETHAFETDAPIRVDRRLLYAVWASNCASWFAIAELRVLFPKLALVDLEMQPWMIGMLLFMLGLVLTVMFYIMGVWKRWHSTTLPLLYAQILVIALLLIMVIADSPVVLGIVFAGLGAGFGITYSYSLYFSIVGSIEKGAASGRHEMVLGVGGLLGPFLGGAAAELFHWQRAPYVLGALLILTSVAFQEFMLTRKDGVRSSQFTLGPPPSVK</sequence>
<feature type="transmembrane region" description="Helical" evidence="7">
    <location>
        <begin position="127"/>
        <end position="149"/>
    </location>
</feature>
<evidence type="ECO:0000256" key="6">
    <source>
        <dbReference type="ARBA" id="ARBA00023136"/>
    </source>
</evidence>
<keyword evidence="2" id="KW-0813">Transport</keyword>
<keyword evidence="3" id="KW-1003">Cell membrane</keyword>
<evidence type="ECO:0000256" key="2">
    <source>
        <dbReference type="ARBA" id="ARBA00022448"/>
    </source>
</evidence>
<feature type="transmembrane region" description="Helical" evidence="7">
    <location>
        <begin position="39"/>
        <end position="57"/>
    </location>
</feature>
<gene>
    <name evidence="9" type="ORF">C4532_15065</name>
</gene>
<protein>
    <submittedName>
        <fullName evidence="9">MFS transporter</fullName>
    </submittedName>
</protein>
<dbReference type="PROSITE" id="PS50850">
    <property type="entry name" value="MFS"/>
    <property type="match status" value="1"/>
</dbReference>
<evidence type="ECO:0000256" key="1">
    <source>
        <dbReference type="ARBA" id="ARBA00004651"/>
    </source>
</evidence>
<dbReference type="Pfam" id="PF07690">
    <property type="entry name" value="MFS_1"/>
    <property type="match status" value="1"/>
</dbReference>
<evidence type="ECO:0000256" key="7">
    <source>
        <dbReference type="SAM" id="Phobius"/>
    </source>
</evidence>
<name>A0A419ETH4_9BACT</name>
<dbReference type="GO" id="GO:0022857">
    <property type="term" value="F:transmembrane transporter activity"/>
    <property type="evidence" value="ECO:0007669"/>
    <property type="project" value="InterPro"/>
</dbReference>
<feature type="transmembrane region" description="Helical" evidence="7">
    <location>
        <begin position="295"/>
        <end position="322"/>
    </location>
</feature>
<accession>A0A419ETH4</accession>
<feature type="transmembrane region" description="Helical" evidence="7">
    <location>
        <begin position="270"/>
        <end position="289"/>
    </location>
</feature>
<feature type="domain" description="Major facilitator superfamily (MFS) profile" evidence="8">
    <location>
        <begin position="1"/>
        <end position="382"/>
    </location>
</feature>
<dbReference type="PROSITE" id="PS00216">
    <property type="entry name" value="SUGAR_TRANSPORT_1"/>
    <property type="match status" value="1"/>
</dbReference>
<dbReference type="InterPro" id="IPR011701">
    <property type="entry name" value="MFS"/>
</dbReference>
<evidence type="ECO:0000256" key="5">
    <source>
        <dbReference type="ARBA" id="ARBA00022989"/>
    </source>
</evidence>
<dbReference type="InterPro" id="IPR036259">
    <property type="entry name" value="MFS_trans_sf"/>
</dbReference>
<dbReference type="InterPro" id="IPR020846">
    <property type="entry name" value="MFS_dom"/>
</dbReference>
<dbReference type="SUPFAM" id="SSF103473">
    <property type="entry name" value="MFS general substrate transporter"/>
    <property type="match status" value="1"/>
</dbReference>
<reference evidence="9 10" key="1">
    <citation type="journal article" date="2017" name="ISME J.">
        <title>Energy and carbon metabolisms in a deep terrestrial subsurface fluid microbial community.</title>
        <authorList>
            <person name="Momper L."/>
            <person name="Jungbluth S.P."/>
            <person name="Lee M.D."/>
            <person name="Amend J.P."/>
        </authorList>
    </citation>
    <scope>NUCLEOTIDE SEQUENCE [LARGE SCALE GENOMIC DNA]</scope>
    <source>
        <strain evidence="9">SURF_17</strain>
    </source>
</reference>
<feature type="transmembrane region" description="Helical" evidence="7">
    <location>
        <begin position="204"/>
        <end position="226"/>
    </location>
</feature>
<evidence type="ECO:0000256" key="4">
    <source>
        <dbReference type="ARBA" id="ARBA00022692"/>
    </source>
</evidence>
<evidence type="ECO:0000259" key="8">
    <source>
        <dbReference type="PROSITE" id="PS50850"/>
    </source>
</evidence>
<dbReference type="InterPro" id="IPR005829">
    <property type="entry name" value="Sugar_transporter_CS"/>
</dbReference>
<dbReference type="Proteomes" id="UP000285961">
    <property type="component" value="Unassembled WGS sequence"/>
</dbReference>
<keyword evidence="6 7" id="KW-0472">Membrane</keyword>
<keyword evidence="5 7" id="KW-1133">Transmembrane helix</keyword>
<feature type="transmembrane region" description="Helical" evidence="7">
    <location>
        <begin position="360"/>
        <end position="378"/>
    </location>
</feature>
<dbReference type="GO" id="GO:0005886">
    <property type="term" value="C:plasma membrane"/>
    <property type="evidence" value="ECO:0007669"/>
    <property type="project" value="UniProtKB-SubCell"/>
</dbReference>
<evidence type="ECO:0000313" key="10">
    <source>
        <dbReference type="Proteomes" id="UP000285961"/>
    </source>
</evidence>
<comment type="subcellular location">
    <subcellularLocation>
        <location evidence="1">Cell membrane</location>
        <topology evidence="1">Multi-pass membrane protein</topology>
    </subcellularLocation>
</comment>
<keyword evidence="4 7" id="KW-0812">Transmembrane</keyword>
<comment type="caution">
    <text evidence="9">The sequence shown here is derived from an EMBL/GenBank/DDBJ whole genome shotgun (WGS) entry which is preliminary data.</text>
</comment>
<dbReference type="PANTHER" id="PTHR23517:SF3">
    <property type="entry name" value="INTEGRAL MEMBRANE TRANSPORT PROTEIN"/>
    <property type="match status" value="1"/>
</dbReference>
<dbReference type="EMBL" id="QZKI01000108">
    <property type="protein sequence ID" value="RJP67108.1"/>
    <property type="molecule type" value="Genomic_DNA"/>
</dbReference>
<dbReference type="Gene3D" id="1.20.1250.20">
    <property type="entry name" value="MFS general substrate transporter like domains"/>
    <property type="match status" value="1"/>
</dbReference>
<proteinExistence type="predicted"/>
<feature type="transmembrane region" description="Helical" evidence="7">
    <location>
        <begin position="334"/>
        <end position="354"/>
    </location>
</feature>
<dbReference type="AlphaFoldDB" id="A0A419ETH4"/>
<feature type="transmembrane region" description="Helical" evidence="7">
    <location>
        <begin position="93"/>
        <end position="115"/>
    </location>
</feature>
<evidence type="ECO:0000313" key="9">
    <source>
        <dbReference type="EMBL" id="RJP67108.1"/>
    </source>
</evidence>
<dbReference type="PANTHER" id="PTHR23517">
    <property type="entry name" value="RESISTANCE PROTEIN MDTM, PUTATIVE-RELATED-RELATED"/>
    <property type="match status" value="1"/>
</dbReference>
<feature type="transmembrane region" description="Helical" evidence="7">
    <location>
        <begin position="155"/>
        <end position="174"/>
    </location>
</feature>
<feature type="transmembrane region" description="Helical" evidence="7">
    <location>
        <begin position="69"/>
        <end position="87"/>
    </location>
</feature>
<organism evidence="9 10">
    <name type="scientific">Candidatus Abyssobacteria bacterium SURF_17</name>
    <dbReference type="NCBI Taxonomy" id="2093361"/>
    <lineage>
        <taxon>Bacteria</taxon>
        <taxon>Pseudomonadati</taxon>
        <taxon>Candidatus Hydrogenedentota</taxon>
        <taxon>Candidatus Abyssobacteria</taxon>
    </lineage>
</organism>
<dbReference type="InterPro" id="IPR050171">
    <property type="entry name" value="MFS_Transporters"/>
</dbReference>
<feature type="transmembrane region" description="Helical" evidence="7">
    <location>
        <begin position="238"/>
        <end position="258"/>
    </location>
</feature>
<evidence type="ECO:0000256" key="3">
    <source>
        <dbReference type="ARBA" id="ARBA00022475"/>
    </source>
</evidence>